<feature type="transmembrane region" description="Helical" evidence="1">
    <location>
        <begin position="129"/>
        <end position="146"/>
    </location>
</feature>
<reference evidence="3" key="1">
    <citation type="journal article" date="2018" name="Nat. Microbiol.">
        <title>Leveraging single-cell genomics to expand the fungal tree of life.</title>
        <authorList>
            <person name="Ahrendt S.R."/>
            <person name="Quandt C.A."/>
            <person name="Ciobanu D."/>
            <person name="Clum A."/>
            <person name="Salamov A."/>
            <person name="Andreopoulos B."/>
            <person name="Cheng J.F."/>
            <person name="Woyke T."/>
            <person name="Pelin A."/>
            <person name="Henrissat B."/>
            <person name="Reynolds N.K."/>
            <person name="Benny G.L."/>
            <person name="Smith M.E."/>
            <person name="James T.Y."/>
            <person name="Grigoriev I.V."/>
        </authorList>
    </citation>
    <scope>NUCLEOTIDE SEQUENCE [LARGE SCALE GENOMIC DNA]</scope>
    <source>
        <strain evidence="3">RSA 1356</strain>
    </source>
</reference>
<organism evidence="2 3">
    <name type="scientific">Thamnocephalis sphaerospora</name>
    <dbReference type="NCBI Taxonomy" id="78915"/>
    <lineage>
        <taxon>Eukaryota</taxon>
        <taxon>Fungi</taxon>
        <taxon>Fungi incertae sedis</taxon>
        <taxon>Zoopagomycota</taxon>
        <taxon>Zoopagomycotina</taxon>
        <taxon>Zoopagomycetes</taxon>
        <taxon>Zoopagales</taxon>
        <taxon>Sigmoideomycetaceae</taxon>
        <taxon>Thamnocephalis</taxon>
    </lineage>
</organism>
<feature type="transmembrane region" description="Helical" evidence="1">
    <location>
        <begin position="12"/>
        <end position="32"/>
    </location>
</feature>
<keyword evidence="1" id="KW-1133">Transmembrane helix</keyword>
<dbReference type="EMBL" id="KZ993183">
    <property type="protein sequence ID" value="RKP05294.1"/>
    <property type="molecule type" value="Genomic_DNA"/>
</dbReference>
<evidence type="ECO:0000313" key="2">
    <source>
        <dbReference type="EMBL" id="RKP05294.1"/>
    </source>
</evidence>
<protein>
    <submittedName>
        <fullName evidence="2">Uncharacterized protein</fullName>
    </submittedName>
</protein>
<keyword evidence="3" id="KW-1185">Reference proteome</keyword>
<gene>
    <name evidence="2" type="ORF">THASP1DRAFT_26183</name>
</gene>
<dbReference type="AlphaFoldDB" id="A0A4P9XHW0"/>
<dbReference type="Proteomes" id="UP000271241">
    <property type="component" value="Unassembled WGS sequence"/>
</dbReference>
<keyword evidence="1" id="KW-0812">Transmembrane</keyword>
<evidence type="ECO:0000313" key="3">
    <source>
        <dbReference type="Proteomes" id="UP000271241"/>
    </source>
</evidence>
<evidence type="ECO:0000256" key="1">
    <source>
        <dbReference type="SAM" id="Phobius"/>
    </source>
</evidence>
<sequence length="227" mass="25067">MALPSGASCRQVIWSSGIGLVLSPICVSIVLLQKAYIVYDRQRWLLVVGGALLLGQPAITYILWTCPTIIVPSIGCFPVYPPYFPWVKLGLDAPINIFFSIAFLLVVYRQYRQFGSAAWARLMRDGIQTMCLVVFSNVVCMAIAAFEPLGSFSEMFVIIDWVVTSLLLVDHCTKLHATTLSNTPQTGYILKGFSQIQTAATVRLYESDSATSCHRLRGNHVADDSAH</sequence>
<keyword evidence="1" id="KW-0472">Membrane</keyword>
<accession>A0A4P9XHW0</accession>
<name>A0A4P9XHW0_9FUNG</name>
<proteinExistence type="predicted"/>
<feature type="transmembrane region" description="Helical" evidence="1">
    <location>
        <begin position="84"/>
        <end position="108"/>
    </location>
</feature>
<dbReference type="OrthoDB" id="2256270at2759"/>
<feature type="transmembrane region" description="Helical" evidence="1">
    <location>
        <begin position="44"/>
        <end position="64"/>
    </location>
</feature>